<dbReference type="PANTHER" id="PTHR33678:SF2">
    <property type="match status" value="1"/>
</dbReference>
<organism evidence="2 3">
    <name type="scientific">Microcystis aeruginosa G11-04</name>
    <dbReference type="NCBI Taxonomy" id="2685956"/>
    <lineage>
        <taxon>Bacteria</taxon>
        <taxon>Bacillati</taxon>
        <taxon>Cyanobacteriota</taxon>
        <taxon>Cyanophyceae</taxon>
        <taxon>Oscillatoriophycideae</taxon>
        <taxon>Chroococcales</taxon>
        <taxon>Microcystaceae</taxon>
        <taxon>Microcystis</taxon>
    </lineage>
</organism>
<evidence type="ECO:0000313" key="3">
    <source>
        <dbReference type="Proteomes" id="UP000799330"/>
    </source>
</evidence>
<dbReference type="InterPro" id="IPR004291">
    <property type="entry name" value="Transposase_IS66_central"/>
</dbReference>
<reference evidence="2" key="1">
    <citation type="journal article" date="2019" name="Mol. Ecol.">
        <title>Genome evolution and host-microbiome shifts correspond with intraspecific niche divergence within harmful algal bloom-forming Microcystis aeruginosa.</title>
        <authorList>
            <person name="Jackrel S.L."/>
            <person name="White J.D."/>
            <person name="Evans J.T."/>
            <person name="Buffin K."/>
            <person name="Hayden K."/>
            <person name="Sarnelle O."/>
            <person name="Denef V.J."/>
        </authorList>
    </citation>
    <scope>NUCLEOTIDE SEQUENCE</scope>
    <source>
        <strain evidence="2">G11-04</strain>
    </source>
</reference>
<dbReference type="Proteomes" id="UP000799330">
    <property type="component" value="Unassembled WGS sequence"/>
</dbReference>
<dbReference type="PANTHER" id="PTHR33678">
    <property type="entry name" value="BLL1576 PROTEIN"/>
    <property type="match status" value="1"/>
</dbReference>
<dbReference type="InterPro" id="IPR052344">
    <property type="entry name" value="Transposase-related"/>
</dbReference>
<name>A0A966G5D9_MICAE</name>
<evidence type="ECO:0000259" key="1">
    <source>
        <dbReference type="Pfam" id="PF03050"/>
    </source>
</evidence>
<accession>A0A966G5D9</accession>
<feature type="domain" description="Transposase IS66 central" evidence="1">
    <location>
        <begin position="60"/>
        <end position="119"/>
    </location>
</feature>
<evidence type="ECO:0000313" key="2">
    <source>
        <dbReference type="EMBL" id="NCS59763.1"/>
    </source>
</evidence>
<dbReference type="AlphaFoldDB" id="A0A966G5D9"/>
<protein>
    <submittedName>
        <fullName evidence="2">Transposase</fullName>
    </submittedName>
</protein>
<comment type="caution">
    <text evidence="2">The sequence shown here is derived from an EMBL/GenBank/DDBJ whole genome shotgun (WGS) entry which is preliminary data.</text>
</comment>
<proteinExistence type="predicted"/>
<dbReference type="Pfam" id="PF03050">
    <property type="entry name" value="DDE_Tnp_IS66"/>
    <property type="match status" value="1"/>
</dbReference>
<gene>
    <name evidence="2" type="ORF">GPJ16_24410</name>
</gene>
<sequence>MTSKSVLARLAHTVLKPTASINGHGAFPKIDRWSSRSCIRERTLQDRRSLRLEQALAVWRPQAGYAAGLLLKSLVDKSHQWWYFLEHPEVSPDNNRAERSLRLGVTKRKIAGGSRSLGGFVDTARLLTVIQSCCAQGRSVLTFFRQALASVHHPLNTVVSLIPTADFSLFVNP</sequence>
<dbReference type="EMBL" id="JAADAI010000575">
    <property type="protein sequence ID" value="NCS59763.1"/>
    <property type="molecule type" value="Genomic_DNA"/>
</dbReference>